<comment type="caution">
    <text evidence="1">The sequence shown here is derived from an EMBL/GenBank/DDBJ whole genome shotgun (WGS) entry which is preliminary data.</text>
</comment>
<evidence type="ECO:0000313" key="1">
    <source>
        <dbReference type="EMBL" id="KAG2202513.1"/>
    </source>
</evidence>
<dbReference type="EMBL" id="JAEPRD010000060">
    <property type="protein sequence ID" value="KAG2202513.1"/>
    <property type="molecule type" value="Genomic_DNA"/>
</dbReference>
<reference evidence="1" key="1">
    <citation type="submission" date="2020-12" db="EMBL/GenBank/DDBJ databases">
        <title>Metabolic potential, ecology and presence of endohyphal bacteria is reflected in genomic diversity of Mucoromycotina.</title>
        <authorList>
            <person name="Muszewska A."/>
            <person name="Okrasinska A."/>
            <person name="Steczkiewicz K."/>
            <person name="Drgas O."/>
            <person name="Orlowska M."/>
            <person name="Perlinska-Lenart U."/>
            <person name="Aleksandrzak-Piekarczyk T."/>
            <person name="Szatraj K."/>
            <person name="Zielenkiewicz U."/>
            <person name="Pilsyk S."/>
            <person name="Malc E."/>
            <person name="Mieczkowski P."/>
            <person name="Kruszewska J.S."/>
            <person name="Biernat P."/>
            <person name="Pawlowska J."/>
        </authorList>
    </citation>
    <scope>NUCLEOTIDE SEQUENCE</scope>
    <source>
        <strain evidence="1">WA0000017839</strain>
    </source>
</reference>
<dbReference type="Proteomes" id="UP000603453">
    <property type="component" value="Unassembled WGS sequence"/>
</dbReference>
<accession>A0A8H7R3A4</accession>
<protein>
    <submittedName>
        <fullName evidence="1">Uncharacterized protein</fullName>
    </submittedName>
</protein>
<evidence type="ECO:0000313" key="2">
    <source>
        <dbReference type="Proteomes" id="UP000603453"/>
    </source>
</evidence>
<dbReference type="AlphaFoldDB" id="A0A8H7R3A4"/>
<proteinExistence type="predicted"/>
<sequence length="207" mass="23078">MKTKASLIPQIVVAHRKDGFKILKEFGECRKQTEEQLRKLEDSKIRYVKFKEHKKSAGVGLTTGAVLLTLGDAACTGGMIFAGGLVAGGYVSYKKSCKNRKVSDLFDLMRNMLENLDEQILQSNSLGIKLNSVGSTDAFLECLGKIDRCYSENPGIDNDGNRFDVLSGSMKNAIDEDKTKIYEIRKHVYMNRSSLKKIVETKVTNIN</sequence>
<gene>
    <name evidence="1" type="ORF">INT47_013129</name>
</gene>
<organism evidence="1 2">
    <name type="scientific">Mucor saturninus</name>
    <dbReference type="NCBI Taxonomy" id="64648"/>
    <lineage>
        <taxon>Eukaryota</taxon>
        <taxon>Fungi</taxon>
        <taxon>Fungi incertae sedis</taxon>
        <taxon>Mucoromycota</taxon>
        <taxon>Mucoromycotina</taxon>
        <taxon>Mucoromycetes</taxon>
        <taxon>Mucorales</taxon>
        <taxon>Mucorineae</taxon>
        <taxon>Mucoraceae</taxon>
        <taxon>Mucor</taxon>
    </lineage>
</organism>
<name>A0A8H7R3A4_9FUNG</name>
<keyword evidence="2" id="KW-1185">Reference proteome</keyword>